<proteinExistence type="predicted"/>
<accession>A0AAE1I0X0</accession>
<dbReference type="EMBL" id="JAHWGI010001411">
    <property type="protein sequence ID" value="KAK3930255.1"/>
    <property type="molecule type" value="Genomic_DNA"/>
</dbReference>
<sequence length="82" mass="9499">MHIKTNANPTVVLKKSTSSICFDRSPIVGAQVFYGIFVTFNDLFEIHKKWTVRFLTICKRTIVYVVQLNIITRVLTVNSFLY</sequence>
<evidence type="ECO:0000313" key="2">
    <source>
        <dbReference type="Proteomes" id="UP001219518"/>
    </source>
</evidence>
<gene>
    <name evidence="1" type="ORF">KUF71_004989</name>
</gene>
<evidence type="ECO:0000313" key="1">
    <source>
        <dbReference type="EMBL" id="KAK3930255.1"/>
    </source>
</evidence>
<reference evidence="1" key="1">
    <citation type="submission" date="2021-07" db="EMBL/GenBank/DDBJ databases">
        <authorList>
            <person name="Catto M.A."/>
            <person name="Jacobson A."/>
            <person name="Kennedy G."/>
            <person name="Labadie P."/>
            <person name="Hunt B.G."/>
            <person name="Srinivasan R."/>
        </authorList>
    </citation>
    <scope>NUCLEOTIDE SEQUENCE</scope>
    <source>
        <strain evidence="1">PL_HMW_Pooled</strain>
        <tissue evidence="1">Head</tissue>
    </source>
</reference>
<name>A0AAE1I0X0_9NEOP</name>
<dbReference type="Proteomes" id="UP001219518">
    <property type="component" value="Unassembled WGS sequence"/>
</dbReference>
<dbReference type="AlphaFoldDB" id="A0AAE1I0X0"/>
<reference evidence="1" key="2">
    <citation type="journal article" date="2023" name="BMC Genomics">
        <title>Pest status, molecular evolution, and epigenetic factors derived from the genome assembly of Frankliniella fusca, a thysanopteran phytovirus vector.</title>
        <authorList>
            <person name="Catto M.A."/>
            <person name="Labadie P.E."/>
            <person name="Jacobson A.L."/>
            <person name="Kennedy G.G."/>
            <person name="Srinivasan R."/>
            <person name="Hunt B.G."/>
        </authorList>
    </citation>
    <scope>NUCLEOTIDE SEQUENCE</scope>
    <source>
        <strain evidence="1">PL_HMW_Pooled</strain>
    </source>
</reference>
<protein>
    <submittedName>
        <fullName evidence="1">Protein POOR HOMOLOGOUS SYNAPSIS 1</fullName>
    </submittedName>
</protein>
<keyword evidence="2" id="KW-1185">Reference proteome</keyword>
<comment type="caution">
    <text evidence="1">The sequence shown here is derived from an EMBL/GenBank/DDBJ whole genome shotgun (WGS) entry which is preliminary data.</text>
</comment>
<organism evidence="1 2">
    <name type="scientific">Frankliniella fusca</name>
    <dbReference type="NCBI Taxonomy" id="407009"/>
    <lineage>
        <taxon>Eukaryota</taxon>
        <taxon>Metazoa</taxon>
        <taxon>Ecdysozoa</taxon>
        <taxon>Arthropoda</taxon>
        <taxon>Hexapoda</taxon>
        <taxon>Insecta</taxon>
        <taxon>Pterygota</taxon>
        <taxon>Neoptera</taxon>
        <taxon>Paraneoptera</taxon>
        <taxon>Thysanoptera</taxon>
        <taxon>Terebrantia</taxon>
        <taxon>Thripoidea</taxon>
        <taxon>Thripidae</taxon>
        <taxon>Frankliniella</taxon>
    </lineage>
</organism>